<name>B0PAK9_9FIRM</name>
<dbReference type="Gene3D" id="1.10.260.40">
    <property type="entry name" value="lambda repressor-like DNA-binding domains"/>
    <property type="match status" value="1"/>
</dbReference>
<dbReference type="Proteomes" id="UP000003803">
    <property type="component" value="Unassembled WGS sequence"/>
</dbReference>
<proteinExistence type="predicted"/>
<comment type="caution">
    <text evidence="2">The sequence shown here is derived from an EMBL/GenBank/DDBJ whole genome shotgun (WGS) entry which is preliminary data.</text>
</comment>
<dbReference type="GO" id="GO:0003677">
    <property type="term" value="F:DNA binding"/>
    <property type="evidence" value="ECO:0007669"/>
    <property type="project" value="UniProtKB-KW"/>
</dbReference>
<dbReference type="CDD" id="cd00093">
    <property type="entry name" value="HTH_XRE"/>
    <property type="match status" value="1"/>
</dbReference>
<keyword evidence="3" id="KW-1185">Reference proteome</keyword>
<dbReference type="SUPFAM" id="SSF47413">
    <property type="entry name" value="lambda repressor-like DNA-binding domains"/>
    <property type="match status" value="1"/>
</dbReference>
<dbReference type="RefSeq" id="WP_006875104.1">
    <property type="nucleotide sequence ID" value="NZ_DS544183.1"/>
</dbReference>
<dbReference type="Pfam" id="PF01381">
    <property type="entry name" value="HTH_3"/>
    <property type="match status" value="1"/>
</dbReference>
<reference evidence="2" key="1">
    <citation type="submission" date="2007-11" db="EMBL/GenBank/DDBJ databases">
        <authorList>
            <person name="Fulton L."/>
            <person name="Clifton S."/>
            <person name="Fulton B."/>
            <person name="Xu J."/>
            <person name="Minx P."/>
            <person name="Pepin K.H."/>
            <person name="Johnson M."/>
            <person name="Thiruvilangam P."/>
            <person name="Bhonagiri V."/>
            <person name="Nash W.E."/>
            <person name="Mardis E.R."/>
            <person name="Wilson R.K."/>
        </authorList>
    </citation>
    <scope>NUCLEOTIDE SEQUENCE [LARGE SCALE GENOMIC DNA]</scope>
    <source>
        <strain evidence="2">DSM 17241</strain>
    </source>
</reference>
<sequence>MIERLKQLRKALKMNQTNFAKELGITQTAYSMIENGNNPLSDRYIKVICSCFNVNENWLRTGNGDMFFSSPYEKEFTEIFSHLAPETQQYLLLMAKELLNTQQKLLNQDESR</sequence>
<evidence type="ECO:0000313" key="2">
    <source>
        <dbReference type="EMBL" id="EDS11189.1"/>
    </source>
</evidence>
<organism evidence="2 3">
    <name type="scientific">Anaerotruncus colihominis DSM 17241</name>
    <dbReference type="NCBI Taxonomy" id="445972"/>
    <lineage>
        <taxon>Bacteria</taxon>
        <taxon>Bacillati</taxon>
        <taxon>Bacillota</taxon>
        <taxon>Clostridia</taxon>
        <taxon>Eubacteriales</taxon>
        <taxon>Oscillospiraceae</taxon>
        <taxon>Anaerotruncus</taxon>
    </lineage>
</organism>
<protein>
    <submittedName>
        <fullName evidence="2">DNA-binding helix-turn-helix protein</fullName>
    </submittedName>
</protein>
<dbReference type="eggNOG" id="COG1396">
    <property type="taxonomic scope" value="Bacteria"/>
</dbReference>
<gene>
    <name evidence="2" type="ORF">ANACOL_01809</name>
</gene>
<dbReference type="AlphaFoldDB" id="B0PAK9"/>
<accession>B0PAK9</accession>
<evidence type="ECO:0000259" key="1">
    <source>
        <dbReference type="PROSITE" id="PS50943"/>
    </source>
</evidence>
<evidence type="ECO:0000313" key="3">
    <source>
        <dbReference type="Proteomes" id="UP000003803"/>
    </source>
</evidence>
<dbReference type="SMART" id="SM00530">
    <property type="entry name" value="HTH_XRE"/>
    <property type="match status" value="1"/>
</dbReference>
<feature type="domain" description="HTH cro/C1-type" evidence="1">
    <location>
        <begin position="5"/>
        <end position="59"/>
    </location>
</feature>
<dbReference type="EMBL" id="ABGD02000014">
    <property type="protein sequence ID" value="EDS11189.1"/>
    <property type="molecule type" value="Genomic_DNA"/>
</dbReference>
<reference evidence="2" key="2">
    <citation type="submission" date="2013-09" db="EMBL/GenBank/DDBJ databases">
        <title>Draft genome sequence of Anaerotruncus colihominis(DSM 17241).</title>
        <authorList>
            <person name="Sudarsanam P."/>
            <person name="Ley R."/>
            <person name="Guruge J."/>
            <person name="Turnbaugh P.J."/>
            <person name="Mahowald M."/>
            <person name="Liep D."/>
            <person name="Gordon J."/>
        </authorList>
    </citation>
    <scope>NUCLEOTIDE SEQUENCE</scope>
    <source>
        <strain evidence="2">DSM 17241</strain>
    </source>
</reference>
<dbReference type="InterPro" id="IPR001387">
    <property type="entry name" value="Cro/C1-type_HTH"/>
</dbReference>
<dbReference type="PROSITE" id="PS50943">
    <property type="entry name" value="HTH_CROC1"/>
    <property type="match status" value="1"/>
</dbReference>
<dbReference type="InterPro" id="IPR010982">
    <property type="entry name" value="Lambda_DNA-bd_dom_sf"/>
</dbReference>
<keyword evidence="2" id="KW-0238">DNA-binding</keyword>
<dbReference type="HOGENOM" id="CLU_066192_5_4_9"/>